<evidence type="ECO:0000256" key="2">
    <source>
        <dbReference type="ARBA" id="ARBA00022771"/>
    </source>
</evidence>
<keyword evidence="3" id="KW-0862">Zinc</keyword>
<gene>
    <name evidence="5" type="ORF">CSING_00270</name>
</gene>
<accession>A0A0B6ES79</accession>
<organism evidence="5 6">
    <name type="scientific">Corynebacterium singulare</name>
    <dbReference type="NCBI Taxonomy" id="161899"/>
    <lineage>
        <taxon>Bacteria</taxon>
        <taxon>Bacillati</taxon>
        <taxon>Actinomycetota</taxon>
        <taxon>Actinomycetes</taxon>
        <taxon>Mycobacteriales</taxon>
        <taxon>Corynebacteriaceae</taxon>
        <taxon>Corynebacterium</taxon>
    </lineage>
</organism>
<dbReference type="SUPFAM" id="SSF161219">
    <property type="entry name" value="CHY zinc finger-like"/>
    <property type="match status" value="1"/>
</dbReference>
<keyword evidence="2" id="KW-0863">Zinc-finger</keyword>
<dbReference type="Pfam" id="PF05495">
    <property type="entry name" value="zf-CHY"/>
    <property type="match status" value="1"/>
</dbReference>
<protein>
    <recommendedName>
        <fullName evidence="4">CHY-type domain-containing protein</fullName>
    </recommendedName>
</protein>
<dbReference type="Proteomes" id="UP000031890">
    <property type="component" value="Chromosome"/>
</dbReference>
<name>A0A0B6ES79_9CORY</name>
<dbReference type="InterPro" id="IPR016694">
    <property type="entry name" value="UCP017292"/>
</dbReference>
<dbReference type="GO" id="GO:0008270">
    <property type="term" value="F:zinc ion binding"/>
    <property type="evidence" value="ECO:0007669"/>
    <property type="project" value="UniProtKB-KW"/>
</dbReference>
<evidence type="ECO:0000313" key="5">
    <source>
        <dbReference type="EMBL" id="AJI77623.1"/>
    </source>
</evidence>
<evidence type="ECO:0000256" key="3">
    <source>
        <dbReference type="ARBA" id="ARBA00022833"/>
    </source>
</evidence>
<keyword evidence="1" id="KW-0479">Metal-binding</keyword>
<dbReference type="HOGENOM" id="CLU_143932_0_0_11"/>
<dbReference type="RefSeq" id="WP_042528685.1">
    <property type="nucleotide sequence ID" value="NZ_CP010827.1"/>
</dbReference>
<evidence type="ECO:0000256" key="1">
    <source>
        <dbReference type="ARBA" id="ARBA00022723"/>
    </source>
</evidence>
<evidence type="ECO:0000313" key="6">
    <source>
        <dbReference type="Proteomes" id="UP000031890"/>
    </source>
</evidence>
<feature type="domain" description="CHY-type" evidence="4">
    <location>
        <begin position="5"/>
        <end position="87"/>
    </location>
</feature>
<dbReference type="InterPro" id="IPR037274">
    <property type="entry name" value="Znf_CHY_sf"/>
</dbReference>
<dbReference type="STRING" id="161899.CSING_00270"/>
<reference evidence="5 6" key="1">
    <citation type="journal article" date="2015" name="Genome Announc.">
        <title>Complete Genome Sequence and Annotation of Corynebacterium singulare DSM 44357, Isolated from a Human Semen Specimen.</title>
        <authorList>
            <person name="Merten M."/>
            <person name="Brinkrolf K."/>
            <person name="Albersmeier A."/>
            <person name="Kutter Y."/>
            <person name="Ruckert C."/>
            <person name="Tauch A."/>
        </authorList>
    </citation>
    <scope>NUCLEOTIDE SEQUENCE [LARGE SCALE GENOMIC DNA]</scope>
    <source>
        <strain evidence="5">IBS B52218</strain>
    </source>
</reference>
<sequence>MIQGAIDAEGRCRHWHTLVDVVANKCRTCTGWFACSLCHAELTDHEFGAMPKYELCVMCGACGRQMTYAEYAGDEASPAYECPACGHAFNTGCALHAGTYFR</sequence>
<dbReference type="PROSITE" id="PS51266">
    <property type="entry name" value="ZF_CHY"/>
    <property type="match status" value="1"/>
</dbReference>
<dbReference type="InterPro" id="IPR008913">
    <property type="entry name" value="Znf_CHY"/>
</dbReference>
<dbReference type="PIRSF" id="PIRSF017292">
    <property type="entry name" value="UCP017292_Znf_CHY"/>
    <property type="match status" value="1"/>
</dbReference>
<dbReference type="KEGG" id="csx:CSING_00270"/>
<evidence type="ECO:0000259" key="4">
    <source>
        <dbReference type="PROSITE" id="PS51266"/>
    </source>
</evidence>
<dbReference type="AlphaFoldDB" id="A0A0B6ES79"/>
<proteinExistence type="predicted"/>
<dbReference type="EMBL" id="CP010827">
    <property type="protein sequence ID" value="AJI77623.1"/>
    <property type="molecule type" value="Genomic_DNA"/>
</dbReference>